<proteinExistence type="predicted"/>
<dbReference type="Pfam" id="PF16250">
    <property type="entry name" value="DUF4907"/>
    <property type="match status" value="1"/>
</dbReference>
<evidence type="ECO:0000313" key="3">
    <source>
        <dbReference type="Proteomes" id="UP000237640"/>
    </source>
</evidence>
<reference evidence="2 3" key="1">
    <citation type="submission" date="2018-03" db="EMBL/GenBank/DDBJ databases">
        <title>Genomic Encyclopedia of Archaeal and Bacterial Type Strains, Phase II (KMG-II): from individual species to whole genera.</title>
        <authorList>
            <person name="Goeker M."/>
        </authorList>
    </citation>
    <scope>NUCLEOTIDE SEQUENCE [LARGE SCALE GENOMIC DNA]</scope>
    <source>
        <strain evidence="2 3">DSM 25027</strain>
    </source>
</reference>
<dbReference type="InterPro" id="IPR032593">
    <property type="entry name" value="DUF4907"/>
</dbReference>
<protein>
    <submittedName>
        <fullName evidence="2">Uncharacterized protein DUF4907</fullName>
    </submittedName>
</protein>
<sequence length="122" mass="14412">MKKKDSYLYALIFIFIGLLFFWFVRLGFSFQTSVKKDGLELIVSESRDKEGWVYSIYHKERLLIHQENLPLLQGKNRIATEQMATELGEMVLRKLRNHEPPVIQKRELIEVIASHSKKDSIF</sequence>
<keyword evidence="3" id="KW-1185">Reference proteome</keyword>
<name>A0A2T0MD21_9FLAO</name>
<feature type="transmembrane region" description="Helical" evidence="1">
    <location>
        <begin position="6"/>
        <end position="28"/>
    </location>
</feature>
<accession>A0A2T0MD21</accession>
<dbReference type="OrthoDB" id="674043at2"/>
<dbReference type="AlphaFoldDB" id="A0A2T0MD21"/>
<dbReference type="Proteomes" id="UP000237640">
    <property type="component" value="Unassembled WGS sequence"/>
</dbReference>
<keyword evidence="1" id="KW-1133">Transmembrane helix</keyword>
<evidence type="ECO:0000256" key="1">
    <source>
        <dbReference type="SAM" id="Phobius"/>
    </source>
</evidence>
<evidence type="ECO:0000313" key="2">
    <source>
        <dbReference type="EMBL" id="PRX55401.1"/>
    </source>
</evidence>
<comment type="caution">
    <text evidence="2">The sequence shown here is derived from an EMBL/GenBank/DDBJ whole genome shotgun (WGS) entry which is preliminary data.</text>
</comment>
<gene>
    <name evidence="2" type="ORF">CLV81_3813</name>
</gene>
<dbReference type="RefSeq" id="WP_106147231.1">
    <property type="nucleotide sequence ID" value="NZ_PVYX01000002.1"/>
</dbReference>
<dbReference type="EMBL" id="PVYX01000002">
    <property type="protein sequence ID" value="PRX55401.1"/>
    <property type="molecule type" value="Genomic_DNA"/>
</dbReference>
<organism evidence="2 3">
    <name type="scientific">Flagellimonas meridianipacifica</name>
    <dbReference type="NCBI Taxonomy" id="1080225"/>
    <lineage>
        <taxon>Bacteria</taxon>
        <taxon>Pseudomonadati</taxon>
        <taxon>Bacteroidota</taxon>
        <taxon>Flavobacteriia</taxon>
        <taxon>Flavobacteriales</taxon>
        <taxon>Flavobacteriaceae</taxon>
        <taxon>Flagellimonas</taxon>
    </lineage>
</organism>
<keyword evidence="1" id="KW-0472">Membrane</keyword>
<keyword evidence="1" id="KW-0812">Transmembrane</keyword>